<dbReference type="GO" id="GO:0004356">
    <property type="term" value="F:glutamine synthetase activity"/>
    <property type="evidence" value="ECO:0007669"/>
    <property type="project" value="InterPro"/>
</dbReference>
<evidence type="ECO:0000256" key="5">
    <source>
        <dbReference type="ARBA" id="ARBA00022840"/>
    </source>
</evidence>
<dbReference type="InterPro" id="IPR027303">
    <property type="entry name" value="Gln_synth_gly_rich_site"/>
</dbReference>
<feature type="domain" description="GS catalytic" evidence="10">
    <location>
        <begin position="133"/>
        <end position="469"/>
    </location>
</feature>
<keyword evidence="6" id="KW-0460">Magnesium</keyword>
<dbReference type="EMBL" id="NWMT01000093">
    <property type="protein sequence ID" value="PCC99618.1"/>
    <property type="molecule type" value="Genomic_DNA"/>
</dbReference>
<dbReference type="SUPFAM" id="SSF55931">
    <property type="entry name" value="Glutamine synthetase/guanido kinase"/>
    <property type="match status" value="1"/>
</dbReference>
<reference evidence="11 13" key="1">
    <citation type="submission" date="2017-09" db="EMBL/GenBank/DDBJ databases">
        <title>Bacterial and phytoplankton interrelationship in Kongsfjorden, an Arctic fjord.</title>
        <authorList>
            <person name="Sinha R."/>
            <person name="Krishnan K."/>
        </authorList>
    </citation>
    <scope>NUCLEOTIDE SEQUENCE [LARGE SCALE GENOMIC DNA]</scope>
    <source>
        <strain evidence="11 13">58</strain>
    </source>
</reference>
<dbReference type="InterPro" id="IPR008146">
    <property type="entry name" value="Gln_synth_cat_dom"/>
</dbReference>
<dbReference type="InterPro" id="IPR036651">
    <property type="entry name" value="Gln_synt_N_sf"/>
</dbReference>
<evidence type="ECO:0000313" key="13">
    <source>
        <dbReference type="Proteomes" id="UP000243750"/>
    </source>
</evidence>
<evidence type="ECO:0000256" key="2">
    <source>
        <dbReference type="ARBA" id="ARBA00009897"/>
    </source>
</evidence>
<dbReference type="GO" id="GO:0005524">
    <property type="term" value="F:ATP binding"/>
    <property type="evidence" value="ECO:0007669"/>
    <property type="project" value="UniProtKB-KW"/>
</dbReference>
<dbReference type="InterPro" id="IPR014746">
    <property type="entry name" value="Gln_synth/guanido_kin_cat_dom"/>
</dbReference>
<keyword evidence="14" id="KW-1185">Reference proteome</keyword>
<dbReference type="GO" id="GO:0006542">
    <property type="term" value="P:glutamine biosynthetic process"/>
    <property type="evidence" value="ECO:0007669"/>
    <property type="project" value="InterPro"/>
</dbReference>
<dbReference type="InterPro" id="IPR008147">
    <property type="entry name" value="Gln_synt_N"/>
</dbReference>
<comment type="cofactor">
    <cofactor evidence="1">
        <name>Mg(2+)</name>
        <dbReference type="ChEBI" id="CHEBI:18420"/>
    </cofactor>
</comment>
<evidence type="ECO:0000256" key="7">
    <source>
        <dbReference type="PROSITE-ProRule" id="PRU01330"/>
    </source>
</evidence>
<dbReference type="PROSITE" id="PS51986">
    <property type="entry name" value="GS_BETA_GRASP"/>
    <property type="match status" value="1"/>
</dbReference>
<keyword evidence="3" id="KW-0436">Ligase</keyword>
<feature type="domain" description="GS beta-grasp" evidence="9">
    <location>
        <begin position="30"/>
        <end position="125"/>
    </location>
</feature>
<reference evidence="12 14" key="2">
    <citation type="submission" date="2018-10" db="EMBL/GenBank/DDBJ databases">
        <title>Complete genome sequence of Pseudomonas pelagia strain Kongs-67.</title>
        <authorList>
            <person name="Sinha R.K."/>
            <person name="Krishnan K."/>
        </authorList>
    </citation>
    <scope>NUCLEOTIDE SEQUENCE [LARGE SCALE GENOMIC DNA]</scope>
    <source>
        <strain evidence="12 14">Kongs-67</strain>
    </source>
</reference>
<dbReference type="SMART" id="SM01230">
    <property type="entry name" value="Gln-synt_C"/>
    <property type="match status" value="1"/>
</dbReference>
<name>A0AA91Z680_9GAMM</name>
<keyword evidence="4" id="KW-0547">Nucleotide-binding</keyword>
<evidence type="ECO:0000313" key="11">
    <source>
        <dbReference type="EMBL" id="PCC99618.1"/>
    </source>
</evidence>
<comment type="similarity">
    <text evidence="2 7 8">Belongs to the glutamine synthetase family.</text>
</comment>
<accession>A0AA91Z680</accession>
<dbReference type="Proteomes" id="UP000243750">
    <property type="component" value="Unassembled WGS sequence"/>
</dbReference>
<dbReference type="PROSITE" id="PS00181">
    <property type="entry name" value="GLNA_ATP"/>
    <property type="match status" value="1"/>
</dbReference>
<evidence type="ECO:0000259" key="9">
    <source>
        <dbReference type="PROSITE" id="PS51986"/>
    </source>
</evidence>
<dbReference type="FunFam" id="3.10.20.70:FF:000010">
    <property type="entry name" value="Glutamine synthetase"/>
    <property type="match status" value="1"/>
</dbReference>
<dbReference type="PROSITE" id="PS51987">
    <property type="entry name" value="GS_CATALYTIC"/>
    <property type="match status" value="1"/>
</dbReference>
<evidence type="ECO:0000256" key="8">
    <source>
        <dbReference type="RuleBase" id="RU000384"/>
    </source>
</evidence>
<dbReference type="Pfam" id="PF00120">
    <property type="entry name" value="Gln-synt_C"/>
    <property type="match status" value="1"/>
</dbReference>
<evidence type="ECO:0000313" key="12">
    <source>
        <dbReference type="EMBL" id="QFY58579.1"/>
    </source>
</evidence>
<dbReference type="PANTHER" id="PTHR43785:SF12">
    <property type="entry name" value="TYPE-1 GLUTAMINE SYNTHETASE 2"/>
    <property type="match status" value="1"/>
</dbReference>
<evidence type="ECO:0000256" key="4">
    <source>
        <dbReference type="ARBA" id="ARBA00022741"/>
    </source>
</evidence>
<proteinExistence type="inferred from homology"/>
<dbReference type="Gene3D" id="3.30.590.10">
    <property type="entry name" value="Glutamine synthetase/guanido kinase, catalytic domain"/>
    <property type="match status" value="1"/>
</dbReference>
<dbReference type="AlphaFoldDB" id="A0AA91Z680"/>
<keyword evidence="5" id="KW-0067">ATP-binding</keyword>
<protein>
    <submittedName>
        <fullName evidence="11">Glutamine synthetase</fullName>
    </submittedName>
</protein>
<organism evidence="11 13">
    <name type="scientific">Halopseudomonas pelagia</name>
    <dbReference type="NCBI Taxonomy" id="553151"/>
    <lineage>
        <taxon>Bacteria</taxon>
        <taxon>Pseudomonadati</taxon>
        <taxon>Pseudomonadota</taxon>
        <taxon>Gammaproteobacteria</taxon>
        <taxon>Pseudomonadales</taxon>
        <taxon>Pseudomonadaceae</taxon>
        <taxon>Halopseudomonas</taxon>
    </lineage>
</organism>
<gene>
    <name evidence="11" type="ORF">CO192_09185</name>
    <name evidence="12" type="ORF">EAO82_20805</name>
</gene>
<sequence length="469" mass="52291">MPSLTGADTAAAIAEPVSVQEAEAFLAEHPEIHFIDLLIADMNGIVRGKRIDRSALLKAYEKGIALPASIFALNIQGTTVEETGLGLEIGDADRVCLPIPGTLCVEPWQKRPTGQLLMTMYELDRKTPFFADPRYVLQRIVKRFSELGLTPVSAFELEFYLIDQENITGRPQPPRSPMSGKRPNSVQVYSMDDLDEYAEFLQDVIEAAHEQDIPADAIVAESAPGQFEVNLHHVDDPVVACDHNVLLKRVIKNVAYDHEMDTTFMAKPYYDQAGNGMHVHISLVDELGVNVFAPNADGTLSDTLRWAIGGLLQTLPEYMAFLCPNVNSYRRFSPSFFVPCAPTWGIDNRTVAVRVPGGDPESMRIEHRLAGADANPYLLMAALLSAIHYGISNKIEPPEMTEGNAYDQHEASLPTNLRDALRALENSAVMKEYIGEEYLDVFVLCKESEQEEFERTISDLEYMWYLHTV</sequence>
<dbReference type="FunFam" id="3.30.590.10:FF:000005">
    <property type="entry name" value="Probable glutamine synthetase"/>
    <property type="match status" value="1"/>
</dbReference>
<dbReference type="GO" id="GO:0006598">
    <property type="term" value="P:polyamine catabolic process"/>
    <property type="evidence" value="ECO:0007669"/>
    <property type="project" value="TreeGrafter"/>
</dbReference>
<dbReference type="Gene3D" id="3.10.20.70">
    <property type="entry name" value="Glutamine synthetase, N-terminal domain"/>
    <property type="match status" value="1"/>
</dbReference>
<evidence type="ECO:0000256" key="1">
    <source>
        <dbReference type="ARBA" id="ARBA00001946"/>
    </source>
</evidence>
<dbReference type="EMBL" id="CP033116">
    <property type="protein sequence ID" value="QFY58579.1"/>
    <property type="molecule type" value="Genomic_DNA"/>
</dbReference>
<evidence type="ECO:0000313" key="14">
    <source>
        <dbReference type="Proteomes" id="UP000344571"/>
    </source>
</evidence>
<evidence type="ECO:0000256" key="3">
    <source>
        <dbReference type="ARBA" id="ARBA00022598"/>
    </source>
</evidence>
<evidence type="ECO:0000259" key="10">
    <source>
        <dbReference type="PROSITE" id="PS51987"/>
    </source>
</evidence>
<evidence type="ECO:0000256" key="6">
    <source>
        <dbReference type="ARBA" id="ARBA00022842"/>
    </source>
</evidence>
<dbReference type="SUPFAM" id="SSF54368">
    <property type="entry name" value="Glutamine synthetase, N-terminal domain"/>
    <property type="match status" value="1"/>
</dbReference>
<dbReference type="Proteomes" id="UP000344571">
    <property type="component" value="Chromosome"/>
</dbReference>
<dbReference type="PANTHER" id="PTHR43785">
    <property type="entry name" value="GAMMA-GLUTAMYLPUTRESCINE SYNTHETASE"/>
    <property type="match status" value="1"/>
</dbReference>
<dbReference type="RefSeq" id="WP_096346312.1">
    <property type="nucleotide sequence ID" value="NZ_CP033116.1"/>
</dbReference>